<dbReference type="PROSITE" id="PS50082">
    <property type="entry name" value="WD_REPEATS_2"/>
    <property type="match status" value="3"/>
</dbReference>
<dbReference type="PROSITE" id="PS00678">
    <property type="entry name" value="WD_REPEATS_1"/>
    <property type="match status" value="1"/>
</dbReference>
<dbReference type="GO" id="GO:0005516">
    <property type="term" value="F:calmodulin binding"/>
    <property type="evidence" value="ECO:0007669"/>
    <property type="project" value="UniProtKB-KW"/>
</dbReference>
<evidence type="ECO:0000256" key="6">
    <source>
        <dbReference type="ARBA" id="ARBA00022737"/>
    </source>
</evidence>
<dbReference type="InterPro" id="IPR013258">
    <property type="entry name" value="Striatin_N"/>
</dbReference>
<comment type="caution">
    <text evidence="13">The sequence shown here is derived from an EMBL/GenBank/DDBJ whole genome shotgun (WGS) entry which is preliminary data.</text>
</comment>
<evidence type="ECO:0000256" key="9">
    <source>
        <dbReference type="PROSITE-ProRule" id="PRU00221"/>
    </source>
</evidence>
<keyword evidence="5 9" id="KW-0853">WD repeat</keyword>
<keyword evidence="11" id="KW-0812">Transmembrane</keyword>
<feature type="domain" description="Phospholipid/glycerol acyltransferase" evidence="12">
    <location>
        <begin position="843"/>
        <end position="968"/>
    </location>
</feature>
<dbReference type="InterPro" id="IPR002123">
    <property type="entry name" value="Plipid/glycerol_acylTrfase"/>
</dbReference>
<evidence type="ECO:0000256" key="3">
    <source>
        <dbReference type="ARBA" id="ARBA00022490"/>
    </source>
</evidence>
<evidence type="ECO:0000256" key="11">
    <source>
        <dbReference type="SAM" id="Phobius"/>
    </source>
</evidence>
<evidence type="ECO:0000256" key="4">
    <source>
        <dbReference type="ARBA" id="ARBA00022553"/>
    </source>
</evidence>
<accession>A0A0V1KR26</accession>
<dbReference type="GO" id="GO:0005737">
    <property type="term" value="C:cytoplasm"/>
    <property type="evidence" value="ECO:0007669"/>
    <property type="project" value="UniProtKB-SubCell"/>
</dbReference>
<reference evidence="13 14" key="1">
    <citation type="submission" date="2015-05" db="EMBL/GenBank/DDBJ databases">
        <title>Evolution of Trichinella species and genotypes.</title>
        <authorList>
            <person name="Korhonen P.K."/>
            <person name="Edoardo P."/>
            <person name="Giuseppe L.R."/>
            <person name="Gasser R.B."/>
        </authorList>
    </citation>
    <scope>NUCLEOTIDE SEQUENCE [LARGE SCALE GENOMIC DNA]</scope>
    <source>
        <strain evidence="13">ISS10</strain>
    </source>
</reference>
<dbReference type="Pfam" id="PF08232">
    <property type="entry name" value="Striatin"/>
    <property type="match status" value="1"/>
</dbReference>
<feature type="repeat" description="WD" evidence="9">
    <location>
        <begin position="576"/>
        <end position="617"/>
    </location>
</feature>
<dbReference type="GO" id="GO:0016746">
    <property type="term" value="F:acyltransferase activity"/>
    <property type="evidence" value="ECO:0007669"/>
    <property type="project" value="InterPro"/>
</dbReference>
<keyword evidence="11" id="KW-0472">Membrane</keyword>
<dbReference type="Pfam" id="PF00400">
    <property type="entry name" value="WD40"/>
    <property type="match status" value="3"/>
</dbReference>
<dbReference type="SUPFAM" id="SSF50978">
    <property type="entry name" value="WD40 repeat-like"/>
    <property type="match status" value="1"/>
</dbReference>
<dbReference type="InterPro" id="IPR019775">
    <property type="entry name" value="WD40_repeat_CS"/>
</dbReference>
<dbReference type="Gene3D" id="1.20.5.300">
    <property type="match status" value="1"/>
</dbReference>
<feature type="compositionally biased region" description="Basic and acidic residues" evidence="10">
    <location>
        <begin position="243"/>
        <end position="256"/>
    </location>
</feature>
<dbReference type="SMART" id="SM00320">
    <property type="entry name" value="WD40"/>
    <property type="match status" value="6"/>
</dbReference>
<dbReference type="CDD" id="cd07990">
    <property type="entry name" value="LPLAT_LCLAT1-like"/>
    <property type="match status" value="1"/>
</dbReference>
<dbReference type="InterPro" id="IPR015943">
    <property type="entry name" value="WD40/YVTN_repeat-like_dom_sf"/>
</dbReference>
<evidence type="ECO:0000256" key="1">
    <source>
        <dbReference type="ARBA" id="ARBA00004496"/>
    </source>
</evidence>
<feature type="repeat" description="WD" evidence="9">
    <location>
        <begin position="523"/>
        <end position="554"/>
    </location>
</feature>
<keyword evidence="3" id="KW-0963">Cytoplasm</keyword>
<evidence type="ECO:0000256" key="7">
    <source>
        <dbReference type="ARBA" id="ARBA00022860"/>
    </source>
</evidence>
<dbReference type="Gene3D" id="2.130.10.10">
    <property type="entry name" value="YVTN repeat-like/Quinoprotein amine dehydrogenase"/>
    <property type="match status" value="2"/>
</dbReference>
<gene>
    <name evidence="13" type="primary">Strn3</name>
    <name evidence="13" type="ORF">T02_5895</name>
</gene>
<keyword evidence="7" id="KW-0112">Calmodulin-binding</keyword>
<dbReference type="InterPro" id="IPR036322">
    <property type="entry name" value="WD40_repeat_dom_sf"/>
</dbReference>
<proteinExistence type="inferred from homology"/>
<keyword evidence="6" id="KW-0677">Repeat</keyword>
<feature type="transmembrane region" description="Helical" evidence="11">
    <location>
        <begin position="1092"/>
        <end position="1115"/>
    </location>
</feature>
<dbReference type="PANTHER" id="PTHR15653:SF0">
    <property type="entry name" value="CONNECTOR OF KINASE TO AP-1, ISOFORM E"/>
    <property type="match status" value="1"/>
</dbReference>
<sequence length="1122" mass="126639">MTATYAFFALCFEFYIIVQKTNDKASKPPYSIPGVLHFIQHEWVKFEMDRSQWEVEKAELLSRIAFLQGERKGQENLKNDLVRRIKMLEYALKLERFQCYVSLINCILFNLAQPSMEKNQKLLHGEAKEETEEPDAAEYSALDNQIPSDLDAVPANQTRSGLCWRKGRLLLKQYLQEIGYTDTILDVKNFRIRSLLGLNPEAESNLINDQSKRKAEGKATTENSVPVGGAGGGGEPSAGRIRRVADKNDGIRRDEGDSASVDMMQKKCKPVQQILFRFVTILKELSNDEEEALAEFKFLPGNEYTDSCRQADVKQSSADEWTNVDYQEIDKKKAEFQKESLNKKGTPTRVRTVGLQGKELDEVISALYHEDGGGDTADGVRNVGSNVEANDMPPQNFPKQFPFVTDFTHDLDTAFCRIGNLPEVSKVGAGYDESDPITRDVKMTSEESLRKTWNNRITLRGHFDSVRTIAFHPVDPVIVSASEDGTVKLWNLQKALVSCGPMYSTAGNSKSSSSQDLEPVFTFRGHEGPVLCMCLSPTGDYCYTGGLDGTVRCWLMPPPTVDLYDSFDKSYLPETLLGHDDAVWSVAFHSSDNRLVSASADGTLKLWEPSSTSPLLATYTSNSVDGVPTSVDFVNADPQQAVAAFRSGAAYVYDLETSKIVLSFGTSQDSTSSRSSINQILSHPTLPITITAHGDRVIRFFDNNTGQMIDSVVAHLDAVTCLAIDPNGLKSVMTVRFDFGMLIRKCACKRRQLTGKSLLCLQKMVVGISNNNNNNNNENNAYCCNNRRYDVFMILVVMSSLYWSIESLLMRMLCLTVTIWLRLAHIEVYEQGDDVKQYVAKRCLVLVNHQSTADVPILFDIVNMHFNKLYKVVWVLDNMFRCTPFGLVCRVHGDLFIREGLQHRDRSLQLLQTELRRKFWSRRRNWIIVFPEGGFLYKRIVKSQNFAKANNLPIFHHVVVPRVGCIRAVLEVCNPLNDFPCNGADFSNISSIQQNSTASSPLEYLVDITIAYENGNALSLWNIATGLNSRTKVILRYKCCPISDMPRENSDTLLRYMCDRWQEKEIWLQQMLSGSFPWKQTVQRRVRTPLKYLILSQLFLSSLALGYCILLTKLFSNIISNF</sequence>
<dbReference type="EMBL" id="JYDW01000293">
    <property type="protein sequence ID" value="KRZ49795.1"/>
    <property type="molecule type" value="Genomic_DNA"/>
</dbReference>
<evidence type="ECO:0000256" key="8">
    <source>
        <dbReference type="ARBA" id="ARBA00023054"/>
    </source>
</evidence>
<dbReference type="Proteomes" id="UP000054721">
    <property type="component" value="Unassembled WGS sequence"/>
</dbReference>
<evidence type="ECO:0000256" key="5">
    <source>
        <dbReference type="ARBA" id="ARBA00022574"/>
    </source>
</evidence>
<evidence type="ECO:0000313" key="14">
    <source>
        <dbReference type="Proteomes" id="UP000054721"/>
    </source>
</evidence>
<evidence type="ECO:0000256" key="10">
    <source>
        <dbReference type="SAM" id="MobiDB-lite"/>
    </source>
</evidence>
<dbReference type="STRING" id="6335.A0A0V1KR26"/>
<comment type="subcellular location">
    <subcellularLocation>
        <location evidence="1">Cytoplasm</location>
    </subcellularLocation>
</comment>
<dbReference type="OrthoDB" id="727118at2759"/>
<keyword evidence="11" id="KW-1133">Transmembrane helix</keyword>
<dbReference type="InterPro" id="IPR051488">
    <property type="entry name" value="WD_repeat_striatin"/>
</dbReference>
<organism evidence="13 14">
    <name type="scientific">Trichinella nativa</name>
    <dbReference type="NCBI Taxonomy" id="6335"/>
    <lineage>
        <taxon>Eukaryota</taxon>
        <taxon>Metazoa</taxon>
        <taxon>Ecdysozoa</taxon>
        <taxon>Nematoda</taxon>
        <taxon>Enoplea</taxon>
        <taxon>Dorylaimia</taxon>
        <taxon>Trichinellida</taxon>
        <taxon>Trichinellidae</taxon>
        <taxon>Trichinella</taxon>
    </lineage>
</organism>
<dbReference type="InterPro" id="IPR001680">
    <property type="entry name" value="WD40_rpt"/>
</dbReference>
<feature type="region of interest" description="Disordered" evidence="10">
    <location>
        <begin position="207"/>
        <end position="262"/>
    </location>
</feature>
<protein>
    <submittedName>
        <fullName evidence="13">Striatin-3</fullName>
    </submittedName>
</protein>
<comment type="similarity">
    <text evidence="2">Belongs to the WD repeat striatin family.</text>
</comment>
<feature type="compositionally biased region" description="Basic and acidic residues" evidence="10">
    <location>
        <begin position="210"/>
        <end position="219"/>
    </location>
</feature>
<dbReference type="PRINTS" id="PR00320">
    <property type="entry name" value="GPROTEINBRPT"/>
</dbReference>
<evidence type="ECO:0000313" key="13">
    <source>
        <dbReference type="EMBL" id="KRZ49795.1"/>
    </source>
</evidence>
<dbReference type="SMART" id="SM00563">
    <property type="entry name" value="PlsC"/>
    <property type="match status" value="1"/>
</dbReference>
<name>A0A0V1KR26_9BILA</name>
<keyword evidence="4" id="KW-0597">Phosphoprotein</keyword>
<dbReference type="FunFam" id="1.20.5.300:FF:000001">
    <property type="entry name" value="striatin isoform X1"/>
    <property type="match status" value="1"/>
</dbReference>
<keyword evidence="14" id="KW-1185">Reference proteome</keyword>
<dbReference type="SUPFAM" id="SSF69593">
    <property type="entry name" value="Glycerol-3-phosphate (1)-acyltransferase"/>
    <property type="match status" value="1"/>
</dbReference>
<keyword evidence="8" id="KW-0175">Coiled coil</keyword>
<feature type="repeat" description="WD" evidence="9">
    <location>
        <begin position="459"/>
        <end position="493"/>
    </location>
</feature>
<dbReference type="PANTHER" id="PTHR15653">
    <property type="entry name" value="STRIATIN"/>
    <property type="match status" value="1"/>
</dbReference>
<dbReference type="CDD" id="cd00200">
    <property type="entry name" value="WD40"/>
    <property type="match status" value="1"/>
</dbReference>
<dbReference type="AlphaFoldDB" id="A0A0V1KR26"/>
<dbReference type="Pfam" id="PF01553">
    <property type="entry name" value="Acyltransferase"/>
    <property type="match status" value="1"/>
</dbReference>
<evidence type="ECO:0000259" key="12">
    <source>
        <dbReference type="SMART" id="SM00563"/>
    </source>
</evidence>
<dbReference type="InterPro" id="IPR020472">
    <property type="entry name" value="WD40_PAC1"/>
</dbReference>
<evidence type="ECO:0000256" key="2">
    <source>
        <dbReference type="ARBA" id="ARBA00009616"/>
    </source>
</evidence>
<dbReference type="PROSITE" id="PS50294">
    <property type="entry name" value="WD_REPEATS_REGION"/>
    <property type="match status" value="3"/>
</dbReference>